<evidence type="ECO:0000256" key="3">
    <source>
        <dbReference type="ARBA" id="ARBA00022448"/>
    </source>
</evidence>
<feature type="transmembrane region" description="Helical" evidence="11">
    <location>
        <begin position="63"/>
        <end position="84"/>
    </location>
</feature>
<dbReference type="GO" id="GO:0007031">
    <property type="term" value="P:peroxisome organization"/>
    <property type="evidence" value="ECO:0007669"/>
    <property type="project" value="EnsemblFungi"/>
</dbReference>
<dbReference type="Gene3D" id="1.50.40.10">
    <property type="entry name" value="Mitochondrial carrier domain"/>
    <property type="match status" value="1"/>
</dbReference>
<evidence type="ECO:0000313" key="13">
    <source>
        <dbReference type="Proteomes" id="UP000005220"/>
    </source>
</evidence>
<dbReference type="InParanoid" id="H2ANM0"/>
<keyword evidence="7 9" id="KW-0472">Membrane</keyword>
<keyword evidence="4 9" id="KW-0812">Transmembrane</keyword>
<evidence type="ECO:0000256" key="8">
    <source>
        <dbReference type="ARBA" id="ARBA00023140"/>
    </source>
</evidence>
<comment type="similarity">
    <text evidence="2 10">Belongs to the mitochondrial carrier (TC 2.A.29) family.</text>
</comment>
<name>H2ANM0_KAZAF</name>
<dbReference type="PANTHER" id="PTHR46650">
    <property type="entry name" value="PEROXISOMAL ADENINE NUCLEOTIDE TRANSPORTER 1"/>
    <property type="match status" value="1"/>
</dbReference>
<feature type="repeat" description="Solcar" evidence="9">
    <location>
        <begin position="198"/>
        <end position="283"/>
    </location>
</feature>
<evidence type="ECO:0000256" key="6">
    <source>
        <dbReference type="ARBA" id="ARBA00022989"/>
    </source>
</evidence>
<gene>
    <name evidence="12" type="primary">KAFR0A05350</name>
    <name evidence="12" type="ORF">KAFR_0A05350</name>
</gene>
<keyword evidence="13" id="KW-1185">Reference proteome</keyword>
<dbReference type="eggNOG" id="KOG0769">
    <property type="taxonomic scope" value="Eukaryota"/>
</dbReference>
<dbReference type="PANTHER" id="PTHR46650:SF1">
    <property type="entry name" value="PEROXISOMAL ADENINE NUCLEOTIDE TRANSPORTER 1"/>
    <property type="match status" value="1"/>
</dbReference>
<comment type="subcellular location">
    <subcellularLocation>
        <location evidence="1">Peroxisome membrane</location>
        <topology evidence="1">Multi-pass membrane protein</topology>
    </subcellularLocation>
</comment>
<dbReference type="InterPro" id="IPR045900">
    <property type="entry name" value="Peroxisomal_Ade_carrier"/>
</dbReference>
<dbReference type="FunCoup" id="H2ANM0">
    <property type="interactions" value="75"/>
</dbReference>
<dbReference type="PROSITE" id="PS50920">
    <property type="entry name" value="SOLCAR"/>
    <property type="match status" value="3"/>
</dbReference>
<dbReference type="OrthoDB" id="446044at2759"/>
<keyword evidence="6 11" id="KW-1133">Transmembrane helix</keyword>
<evidence type="ECO:0000256" key="2">
    <source>
        <dbReference type="ARBA" id="ARBA00006375"/>
    </source>
</evidence>
<dbReference type="InterPro" id="IPR018108">
    <property type="entry name" value="MCP_transmembrane"/>
</dbReference>
<proteinExistence type="inferred from homology"/>
<feature type="repeat" description="Solcar" evidence="9">
    <location>
        <begin position="1"/>
        <end position="91"/>
    </location>
</feature>
<evidence type="ECO:0000256" key="11">
    <source>
        <dbReference type="SAM" id="Phobius"/>
    </source>
</evidence>
<protein>
    <recommendedName>
        <fullName evidence="14">Mitochondrial carrier protein</fullName>
    </recommendedName>
</protein>
<dbReference type="GO" id="GO:0015217">
    <property type="term" value="F:ADP transmembrane transporter activity"/>
    <property type="evidence" value="ECO:0007669"/>
    <property type="project" value="InterPro"/>
</dbReference>
<evidence type="ECO:0008006" key="14">
    <source>
        <dbReference type="Google" id="ProtNLM"/>
    </source>
</evidence>
<dbReference type="AlphaFoldDB" id="H2ANM0"/>
<dbReference type="KEGG" id="kaf:KAFR_0A05350"/>
<dbReference type="GO" id="GO:0006635">
    <property type="term" value="P:fatty acid beta-oxidation"/>
    <property type="evidence" value="ECO:0007669"/>
    <property type="project" value="EnsemblFungi"/>
</dbReference>
<evidence type="ECO:0000256" key="5">
    <source>
        <dbReference type="ARBA" id="ARBA00022737"/>
    </source>
</evidence>
<accession>H2ANM0</accession>
<dbReference type="GeneID" id="13886294"/>
<dbReference type="RefSeq" id="XP_003955105.1">
    <property type="nucleotide sequence ID" value="XM_003955056.1"/>
</dbReference>
<dbReference type="GO" id="GO:0005347">
    <property type="term" value="F:ATP transmembrane transporter activity"/>
    <property type="evidence" value="ECO:0007669"/>
    <property type="project" value="InterPro"/>
</dbReference>
<reference evidence="12 13" key="1">
    <citation type="journal article" date="2011" name="Proc. Natl. Acad. Sci. U.S.A.">
        <title>Evolutionary erosion of yeast sex chromosomes by mating-type switching accidents.</title>
        <authorList>
            <person name="Gordon J.L."/>
            <person name="Armisen D."/>
            <person name="Proux-Wera E."/>
            <person name="Oheigeartaigh S.S."/>
            <person name="Byrne K.P."/>
            <person name="Wolfe K.H."/>
        </authorList>
    </citation>
    <scope>NUCLEOTIDE SEQUENCE [LARGE SCALE GENOMIC DNA]</scope>
    <source>
        <strain evidence="13">ATCC 22294 / BCRC 22015 / CBS 2517 / CECT 1963 / NBRC 1671 / NRRL Y-8276</strain>
    </source>
</reference>
<evidence type="ECO:0000256" key="10">
    <source>
        <dbReference type="RuleBase" id="RU000488"/>
    </source>
</evidence>
<dbReference type="EMBL" id="HE650821">
    <property type="protein sequence ID" value="CCF55970.1"/>
    <property type="molecule type" value="Genomic_DNA"/>
</dbReference>
<dbReference type="Pfam" id="PF00153">
    <property type="entry name" value="Mito_carr"/>
    <property type="match status" value="3"/>
</dbReference>
<dbReference type="InterPro" id="IPR023395">
    <property type="entry name" value="MCP_dom_sf"/>
</dbReference>
<dbReference type="STRING" id="1071382.H2ANM0"/>
<keyword evidence="5" id="KW-0677">Repeat</keyword>
<dbReference type="HOGENOM" id="CLU_015166_6_3_1"/>
<feature type="repeat" description="Solcar" evidence="9">
    <location>
        <begin position="105"/>
        <end position="188"/>
    </location>
</feature>
<keyword evidence="3 10" id="KW-0813">Transport</keyword>
<evidence type="ECO:0000256" key="4">
    <source>
        <dbReference type="ARBA" id="ARBA00022692"/>
    </source>
</evidence>
<sequence>MSSLEVAVTGAIASALANTVVYPLDLSKTIIQTQSKSTKESKKYSNVVDCIIKIIRRKGLSKLYQGLPVTLLGNIVQSFCYFYFYSRIKEQYLRCKLIKLRIIHISTIEELLLGIVAASISQFFVTPINVVSTKQQTIEEPNEAKFNSVLQSLLKKDRKQLWKGLKVSLLLTINPSITYTAYQKLKTFFYPKQSNNLLQPGQNFLLGVLAKAISTVLTQPLIVTKATLQGNTEVVLENIPQVLVNLYRTEGVVGFWKGLLPQLIKGILVQGLLFSFKDELSKLVRRLIFVYKYYYY</sequence>
<keyword evidence="8" id="KW-0576">Peroxisome</keyword>
<evidence type="ECO:0000256" key="9">
    <source>
        <dbReference type="PROSITE-ProRule" id="PRU00282"/>
    </source>
</evidence>
<dbReference type="GO" id="GO:0005778">
    <property type="term" value="C:peroxisomal membrane"/>
    <property type="evidence" value="ECO:0007669"/>
    <property type="project" value="UniProtKB-SubCell"/>
</dbReference>
<organism evidence="12 13">
    <name type="scientific">Kazachstania africana (strain ATCC 22294 / BCRC 22015 / CBS 2517 / CECT 1963 / NBRC 1671 / NRRL Y-8276)</name>
    <name type="common">Yeast</name>
    <name type="synonym">Kluyveromyces africanus</name>
    <dbReference type="NCBI Taxonomy" id="1071382"/>
    <lineage>
        <taxon>Eukaryota</taxon>
        <taxon>Fungi</taxon>
        <taxon>Dikarya</taxon>
        <taxon>Ascomycota</taxon>
        <taxon>Saccharomycotina</taxon>
        <taxon>Saccharomycetes</taxon>
        <taxon>Saccharomycetales</taxon>
        <taxon>Saccharomycetaceae</taxon>
        <taxon>Kazachstania</taxon>
    </lineage>
</organism>
<dbReference type="Proteomes" id="UP000005220">
    <property type="component" value="Chromosome 1"/>
</dbReference>
<dbReference type="SUPFAM" id="SSF103506">
    <property type="entry name" value="Mitochondrial carrier"/>
    <property type="match status" value="1"/>
</dbReference>
<evidence type="ECO:0000256" key="1">
    <source>
        <dbReference type="ARBA" id="ARBA00004585"/>
    </source>
</evidence>
<evidence type="ECO:0000313" key="12">
    <source>
        <dbReference type="EMBL" id="CCF55970.1"/>
    </source>
</evidence>
<evidence type="ECO:0000256" key="7">
    <source>
        <dbReference type="ARBA" id="ARBA00023136"/>
    </source>
</evidence>